<feature type="region of interest" description="Disordered" evidence="10">
    <location>
        <begin position="49"/>
        <end position="68"/>
    </location>
</feature>
<dbReference type="GO" id="GO:0006886">
    <property type="term" value="P:intracellular protein transport"/>
    <property type="evidence" value="ECO:0007669"/>
    <property type="project" value="InterPro"/>
</dbReference>
<dbReference type="GO" id="GO:0005886">
    <property type="term" value="C:plasma membrane"/>
    <property type="evidence" value="ECO:0007669"/>
    <property type="project" value="TreeGrafter"/>
</dbReference>
<keyword evidence="8" id="KW-0811">Translocation</keyword>
<evidence type="ECO:0000256" key="5">
    <source>
        <dbReference type="ARBA" id="ARBA00022840"/>
    </source>
</evidence>
<feature type="region of interest" description="Disordered" evidence="10">
    <location>
        <begin position="1"/>
        <end position="25"/>
    </location>
</feature>
<dbReference type="SUPFAM" id="SSF81886">
    <property type="entry name" value="Helical scaffold and wing domains of SecA"/>
    <property type="match status" value="1"/>
</dbReference>
<dbReference type="Gene3D" id="3.40.50.300">
    <property type="entry name" value="P-loop containing nucleotide triphosphate hydrolases"/>
    <property type="match status" value="1"/>
</dbReference>
<feature type="non-terminal residue" evidence="12">
    <location>
        <position position="1"/>
    </location>
</feature>
<dbReference type="InterPro" id="IPR000185">
    <property type="entry name" value="SecA"/>
</dbReference>
<dbReference type="GO" id="GO:0017038">
    <property type="term" value="P:protein import"/>
    <property type="evidence" value="ECO:0007669"/>
    <property type="project" value="InterPro"/>
</dbReference>
<evidence type="ECO:0000256" key="2">
    <source>
        <dbReference type="ARBA" id="ARBA00007650"/>
    </source>
</evidence>
<comment type="caution">
    <text evidence="12">The sequence shown here is derived from an EMBL/GenBank/DDBJ whole genome shotgun (WGS) entry which is preliminary data.</text>
</comment>
<reference evidence="12" key="2">
    <citation type="journal article" date="2014" name="ISME J.">
        <title>Microbial stratification in low pH oxic and suboxic macroscopic growths along an acid mine drainage.</title>
        <authorList>
            <person name="Mendez-Garcia C."/>
            <person name="Mesa V."/>
            <person name="Sprenger R.R."/>
            <person name="Richter M."/>
            <person name="Diez M.S."/>
            <person name="Solano J."/>
            <person name="Bargiela R."/>
            <person name="Golyshina O.V."/>
            <person name="Manteca A."/>
            <person name="Ramos J.L."/>
            <person name="Gallego J.R."/>
            <person name="Llorente I."/>
            <person name="Martins Dos Santos V.A."/>
            <person name="Jensen O.N."/>
            <person name="Pelaez A.I."/>
            <person name="Sanchez J."/>
            <person name="Ferrer M."/>
        </authorList>
    </citation>
    <scope>NUCLEOTIDE SEQUENCE</scope>
</reference>
<dbReference type="PROSITE" id="PS51196">
    <property type="entry name" value="SECA_MOTOR_DEAD"/>
    <property type="match status" value="1"/>
</dbReference>
<keyword evidence="7" id="KW-1278">Translocase</keyword>
<organism evidence="12">
    <name type="scientific">mine drainage metagenome</name>
    <dbReference type="NCBI Taxonomy" id="410659"/>
    <lineage>
        <taxon>unclassified sequences</taxon>
        <taxon>metagenomes</taxon>
        <taxon>ecological metagenomes</taxon>
    </lineage>
</organism>
<protein>
    <submittedName>
        <fullName evidence="12">Preprotein translocase subunit SecA</fullName>
    </submittedName>
</protein>
<dbReference type="GO" id="GO:0005524">
    <property type="term" value="F:ATP binding"/>
    <property type="evidence" value="ECO:0007669"/>
    <property type="project" value="UniProtKB-KW"/>
</dbReference>
<comment type="similarity">
    <text evidence="2">Belongs to the SecA family.</text>
</comment>
<feature type="domain" description="SecA family profile" evidence="11">
    <location>
        <begin position="1"/>
        <end position="103"/>
    </location>
</feature>
<evidence type="ECO:0000313" key="12">
    <source>
        <dbReference type="EMBL" id="EQD30911.1"/>
    </source>
</evidence>
<evidence type="ECO:0000256" key="9">
    <source>
        <dbReference type="ARBA" id="ARBA00023136"/>
    </source>
</evidence>
<dbReference type="EMBL" id="AUZX01014878">
    <property type="protein sequence ID" value="EQD30911.1"/>
    <property type="molecule type" value="Genomic_DNA"/>
</dbReference>
<proteinExistence type="inferred from homology"/>
<name>T0Y705_9ZZZZ</name>
<dbReference type="InterPro" id="IPR044722">
    <property type="entry name" value="SecA_SF2_C"/>
</dbReference>
<dbReference type="PANTHER" id="PTHR30612">
    <property type="entry name" value="SECA INNER MEMBRANE COMPONENT OF SEC PROTEIN SECRETION SYSTEM"/>
    <property type="match status" value="1"/>
</dbReference>
<dbReference type="InterPro" id="IPR036266">
    <property type="entry name" value="SecA_Wing/Scaffold_sf"/>
</dbReference>
<evidence type="ECO:0000256" key="3">
    <source>
        <dbReference type="ARBA" id="ARBA00022448"/>
    </source>
</evidence>
<dbReference type="Gene3D" id="1.10.3060.10">
    <property type="entry name" value="Helical scaffold and wing domains of SecA"/>
    <property type="match status" value="1"/>
</dbReference>
<dbReference type="InterPro" id="IPR014018">
    <property type="entry name" value="SecA_motor_DEAD"/>
</dbReference>
<evidence type="ECO:0000259" key="11">
    <source>
        <dbReference type="PROSITE" id="PS51196"/>
    </source>
</evidence>
<dbReference type="AlphaFoldDB" id="T0Y705"/>
<dbReference type="Pfam" id="PF21090">
    <property type="entry name" value="P-loop_SecA"/>
    <property type="match status" value="1"/>
</dbReference>
<dbReference type="PANTHER" id="PTHR30612:SF0">
    <property type="entry name" value="CHLOROPLAST PROTEIN-TRANSPORTING ATPASE"/>
    <property type="match status" value="1"/>
</dbReference>
<evidence type="ECO:0000256" key="10">
    <source>
        <dbReference type="SAM" id="MobiDB-lite"/>
    </source>
</evidence>
<evidence type="ECO:0000256" key="8">
    <source>
        <dbReference type="ARBA" id="ARBA00023010"/>
    </source>
</evidence>
<dbReference type="GO" id="GO:0006605">
    <property type="term" value="P:protein targeting"/>
    <property type="evidence" value="ECO:0007669"/>
    <property type="project" value="InterPro"/>
</dbReference>
<evidence type="ECO:0000256" key="1">
    <source>
        <dbReference type="ARBA" id="ARBA00004170"/>
    </source>
</evidence>
<dbReference type="Pfam" id="PF07516">
    <property type="entry name" value="SecA_SW"/>
    <property type="match status" value="1"/>
</dbReference>
<keyword evidence="4" id="KW-0547">Nucleotide-binding</keyword>
<keyword evidence="9" id="KW-0472">Membrane</keyword>
<keyword evidence="5" id="KW-0067">ATP-binding</keyword>
<gene>
    <name evidence="12" type="ORF">B1A_20170</name>
</gene>
<sequence>DLEKSGKTLTEDEMNSLHEELDSSLRSEKEAVVAAGGLHIIGTERHESRRIDNQLRGRSGRQGDPGSSRFYLSLEDDLLRIFGAERIKGLMERMGVEDGVPIEHGFVSKAIENAQKKVENYHFDIRKQLIEYDDVMNQQRLIFYEMRRKTLKGEDLSERLFDWSQVIIEKLLLVFAPEDQYPETWDLSGLCKGCRKKLEWKLSQTL</sequence>
<dbReference type="GO" id="GO:0031522">
    <property type="term" value="C:cell envelope Sec protein transport complex"/>
    <property type="evidence" value="ECO:0007669"/>
    <property type="project" value="TreeGrafter"/>
</dbReference>
<dbReference type="InterPro" id="IPR011116">
    <property type="entry name" value="SecA_Wing/Scaffold"/>
</dbReference>
<evidence type="ECO:0000256" key="4">
    <source>
        <dbReference type="ARBA" id="ARBA00022741"/>
    </source>
</evidence>
<keyword evidence="3" id="KW-0813">Transport</keyword>
<dbReference type="GO" id="GO:0005829">
    <property type="term" value="C:cytosol"/>
    <property type="evidence" value="ECO:0007669"/>
    <property type="project" value="TreeGrafter"/>
</dbReference>
<keyword evidence="6" id="KW-0653">Protein transport</keyword>
<dbReference type="FunFam" id="3.40.50.300:FF:000429">
    <property type="entry name" value="Preprotein translocase subunit SecA"/>
    <property type="match status" value="1"/>
</dbReference>
<evidence type="ECO:0000256" key="7">
    <source>
        <dbReference type="ARBA" id="ARBA00022967"/>
    </source>
</evidence>
<dbReference type="SUPFAM" id="SSF52540">
    <property type="entry name" value="P-loop containing nucleoside triphosphate hydrolases"/>
    <property type="match status" value="1"/>
</dbReference>
<reference evidence="12" key="1">
    <citation type="submission" date="2013-08" db="EMBL/GenBank/DDBJ databases">
        <authorList>
            <person name="Mendez C."/>
            <person name="Richter M."/>
            <person name="Ferrer M."/>
            <person name="Sanchez J."/>
        </authorList>
    </citation>
    <scope>NUCLEOTIDE SEQUENCE</scope>
</reference>
<accession>T0Y705</accession>
<dbReference type="GO" id="GO:0043952">
    <property type="term" value="P:protein transport by the Sec complex"/>
    <property type="evidence" value="ECO:0007669"/>
    <property type="project" value="TreeGrafter"/>
</dbReference>
<dbReference type="InterPro" id="IPR027417">
    <property type="entry name" value="P-loop_NTPase"/>
</dbReference>
<comment type="subcellular location">
    <subcellularLocation>
        <location evidence="1">Membrane</location>
        <topology evidence="1">Peripheral membrane protein</topology>
    </subcellularLocation>
</comment>
<evidence type="ECO:0000256" key="6">
    <source>
        <dbReference type="ARBA" id="ARBA00022927"/>
    </source>
</evidence>